<sequence>LYFISVFWMREFIGEARTRERGQPGPAVAGRTIRPRRRTRRPTLLRRRLAMTLAAVCWGERSPGELLVTIYKKNINALKRISIFQDLQRLFSIKKLLCLLFFKITVVFILTGHDVLMDGMKSLSPKCDRLKQLYESCFNKWFAEHYLKGDNSDHCQPLFRIYQECVKQTLLEHRIDWSEVEQNIIDTERDKSYSTKLYIYTFVCLMENNDSSSTGSRFDNLEQCLESFIENSRQLCMVASDFQASSQTVLNQKIQAVLGGLQELSAKHSKFNDIKIPVELLDYVDAGKNPQLYTKDCIEKTLIRNKEVNGKIEQYKKFRACLLNELTDLFPKETIQYRTIREDDPAAGRP</sequence>
<keyword evidence="9" id="KW-0010">Activator</keyword>
<comment type="function">
    <text evidence="9">Component of the Mediator complex, a coactivator involved in the regulated transcription of nearly all RNA polymerase II-dependent genes. Mediator functions as a bridge to convey information from gene-specific regulatory proteins to the basal RNA polymerase II transcription machinery. Mediator is recruited to promoters by direct interactions with regulatory proteins and serves as a scaffold for the assembly of a functional preinitiation complex with RNA polymerase II and the general transcription factors.</text>
</comment>
<dbReference type="GO" id="GO:0016592">
    <property type="term" value="C:mediator complex"/>
    <property type="evidence" value="ECO:0007669"/>
    <property type="project" value="InterPro"/>
</dbReference>
<protein>
    <recommendedName>
        <fullName evidence="9">Mediator of RNA polymerase II transcription subunit 10</fullName>
    </recommendedName>
    <alternativeName>
        <fullName evidence="9">Mediator complex subunit 10</fullName>
    </alternativeName>
</protein>
<proteinExistence type="inferred from homology"/>
<comment type="subunit">
    <text evidence="9">Component of the Mediator complex.</text>
</comment>
<reference evidence="10 11" key="1">
    <citation type="submission" date="2015-01" db="EMBL/GenBank/DDBJ databases">
        <title>Evolution of Trichinella species and genotypes.</title>
        <authorList>
            <person name="Korhonen P.K."/>
            <person name="Edoardo P."/>
            <person name="Giuseppe L.R."/>
            <person name="Gasser R.B."/>
        </authorList>
    </citation>
    <scope>NUCLEOTIDE SEQUENCE [LARGE SCALE GENOMIC DNA]</scope>
    <source>
        <strain evidence="10">ISS417</strain>
    </source>
</reference>
<keyword evidence="5" id="KW-1015">Disulfide bond</keyword>
<evidence type="ECO:0000256" key="4">
    <source>
        <dbReference type="ARBA" id="ARBA00023015"/>
    </source>
</evidence>
<evidence type="ECO:0000256" key="5">
    <source>
        <dbReference type="ARBA" id="ARBA00023157"/>
    </source>
</evidence>
<feature type="non-terminal residue" evidence="10">
    <location>
        <position position="1"/>
    </location>
</feature>
<dbReference type="EMBL" id="JYDJ01000376">
    <property type="protein sequence ID" value="KRX36263.1"/>
    <property type="molecule type" value="Genomic_DNA"/>
</dbReference>
<dbReference type="GO" id="GO:0006357">
    <property type="term" value="P:regulation of transcription by RNA polymerase II"/>
    <property type="evidence" value="ECO:0007669"/>
    <property type="project" value="InterPro"/>
</dbReference>
<dbReference type="InterPro" id="IPR019145">
    <property type="entry name" value="Mediator_Med10"/>
</dbReference>
<comment type="subcellular location">
    <subcellularLocation>
        <location evidence="1 9">Nucleus</location>
    </subcellularLocation>
</comment>
<evidence type="ECO:0000313" key="11">
    <source>
        <dbReference type="Proteomes" id="UP000055048"/>
    </source>
</evidence>
<comment type="catalytic activity">
    <reaction evidence="8">
        <text>a 1,2-diacyl-sn-glycero-3-phosphate(in) = a 1,2-diacyl-sn-glycero-3-phosphate(out)</text>
        <dbReference type="Rhea" id="RHEA:36435"/>
        <dbReference type="ChEBI" id="CHEBI:58608"/>
    </reaction>
</comment>
<comment type="similarity">
    <text evidence="3">Belongs to the TRIAP1/MDM35 family.</text>
</comment>
<dbReference type="InterPro" id="IPR007918">
    <property type="entry name" value="MDM35_apoptosis"/>
</dbReference>
<gene>
    <name evidence="10" type="primary">med10</name>
    <name evidence="9" type="synonym">MED10</name>
    <name evidence="10" type="ORF">T05_1093</name>
</gene>
<dbReference type="GO" id="GO:0003712">
    <property type="term" value="F:transcription coregulator activity"/>
    <property type="evidence" value="ECO:0007669"/>
    <property type="project" value="InterPro"/>
</dbReference>
<evidence type="ECO:0000256" key="2">
    <source>
        <dbReference type="ARBA" id="ARBA00005389"/>
    </source>
</evidence>
<dbReference type="GO" id="GO:0005758">
    <property type="term" value="C:mitochondrial intermembrane space"/>
    <property type="evidence" value="ECO:0007669"/>
    <property type="project" value="TreeGrafter"/>
</dbReference>
<evidence type="ECO:0000256" key="3">
    <source>
        <dbReference type="ARBA" id="ARBA00006196"/>
    </source>
</evidence>
<dbReference type="AlphaFoldDB" id="A0A0V0TCF0"/>
<dbReference type="PANTHER" id="PTHR46403">
    <property type="entry name" value="TP53-REGULATED INHIBITOR OF APOPTOSIS 1"/>
    <property type="match status" value="1"/>
</dbReference>
<dbReference type="GO" id="GO:1990050">
    <property type="term" value="F:phosphatidic acid transfer activity"/>
    <property type="evidence" value="ECO:0007669"/>
    <property type="project" value="TreeGrafter"/>
</dbReference>
<dbReference type="Proteomes" id="UP000055048">
    <property type="component" value="Unassembled WGS sequence"/>
</dbReference>
<name>A0A0V0TCF0_9BILA</name>
<dbReference type="STRING" id="144512.A0A0V0TCF0"/>
<evidence type="ECO:0000256" key="8">
    <source>
        <dbReference type="ARBA" id="ARBA00023706"/>
    </source>
</evidence>
<accession>A0A0V0TCF0</accession>
<keyword evidence="6 9" id="KW-0804">Transcription</keyword>
<dbReference type="GO" id="GO:0045332">
    <property type="term" value="P:phospholipid translocation"/>
    <property type="evidence" value="ECO:0007669"/>
    <property type="project" value="TreeGrafter"/>
</dbReference>
<evidence type="ECO:0000256" key="7">
    <source>
        <dbReference type="ARBA" id="ARBA00023242"/>
    </source>
</evidence>
<keyword evidence="11" id="KW-1185">Reference proteome</keyword>
<dbReference type="GO" id="GO:0005829">
    <property type="term" value="C:cytosol"/>
    <property type="evidence" value="ECO:0007669"/>
    <property type="project" value="TreeGrafter"/>
</dbReference>
<keyword evidence="7 9" id="KW-0539">Nucleus</keyword>
<evidence type="ECO:0000256" key="6">
    <source>
        <dbReference type="ARBA" id="ARBA00023163"/>
    </source>
</evidence>
<evidence type="ECO:0000256" key="1">
    <source>
        <dbReference type="ARBA" id="ARBA00004123"/>
    </source>
</evidence>
<keyword evidence="4 9" id="KW-0805">Transcription regulation</keyword>
<organism evidence="10 11">
    <name type="scientific">Trichinella murrelli</name>
    <dbReference type="NCBI Taxonomy" id="144512"/>
    <lineage>
        <taxon>Eukaryota</taxon>
        <taxon>Metazoa</taxon>
        <taxon>Ecdysozoa</taxon>
        <taxon>Nematoda</taxon>
        <taxon>Enoplea</taxon>
        <taxon>Dorylaimia</taxon>
        <taxon>Trichinellida</taxon>
        <taxon>Trichinellidae</taxon>
        <taxon>Trichinella</taxon>
    </lineage>
</organism>
<dbReference type="PANTHER" id="PTHR46403:SF1">
    <property type="entry name" value="TP53-REGULATED INHIBITOR OF APOPTOSIS 1"/>
    <property type="match status" value="1"/>
</dbReference>
<dbReference type="Pfam" id="PF09748">
    <property type="entry name" value="Med10"/>
    <property type="match status" value="1"/>
</dbReference>
<comment type="similarity">
    <text evidence="2 9">Belongs to the Mediator complex subunit 10 family.</text>
</comment>
<evidence type="ECO:0000256" key="9">
    <source>
        <dbReference type="RuleBase" id="RU364146"/>
    </source>
</evidence>
<comment type="caution">
    <text evidence="10">The sequence shown here is derived from an EMBL/GenBank/DDBJ whole genome shotgun (WGS) entry which is preliminary data.</text>
</comment>
<dbReference type="Pfam" id="PF05254">
    <property type="entry name" value="UPF0203"/>
    <property type="match status" value="1"/>
</dbReference>
<evidence type="ECO:0000313" key="10">
    <source>
        <dbReference type="EMBL" id="KRX36263.1"/>
    </source>
</evidence>